<evidence type="ECO:0000256" key="3">
    <source>
        <dbReference type="ARBA" id="ARBA00023034"/>
    </source>
</evidence>
<dbReference type="EMBL" id="PGGS01001047">
    <property type="protein sequence ID" value="PNH01020.1"/>
    <property type="molecule type" value="Genomic_DNA"/>
</dbReference>
<accession>A0A2J7ZL97</accession>
<comment type="caution">
    <text evidence="5">The sequence shown here is derived from an EMBL/GenBank/DDBJ whole genome shotgun (WGS) entry which is preliminary data.</text>
</comment>
<evidence type="ECO:0000259" key="4">
    <source>
        <dbReference type="Pfam" id="PF03016"/>
    </source>
</evidence>
<comment type="subcellular location">
    <subcellularLocation>
        <location evidence="1">Golgi apparatus membrane</location>
        <topology evidence="1">Single-pass type II membrane protein</topology>
    </subcellularLocation>
</comment>
<evidence type="ECO:0000256" key="1">
    <source>
        <dbReference type="ARBA" id="ARBA00004323"/>
    </source>
</evidence>
<comment type="similarity">
    <text evidence="2">Belongs to the glycosyltransferase 47 family.</text>
</comment>
<feature type="domain" description="Exostosin GT47" evidence="4">
    <location>
        <begin position="10"/>
        <end position="122"/>
    </location>
</feature>
<dbReference type="OrthoDB" id="523138at2759"/>
<dbReference type="AlphaFoldDB" id="A0A2J7ZL97"/>
<reference evidence="5 6" key="1">
    <citation type="journal article" date="2017" name="Mol. Biol. Evol.">
        <title>The 4-celled Tetrabaena socialis nuclear genome reveals the essential components for genetic control of cell number at the origin of multicellularity in the volvocine lineage.</title>
        <authorList>
            <person name="Featherston J."/>
            <person name="Arakaki Y."/>
            <person name="Hanschen E.R."/>
            <person name="Ferris P.J."/>
            <person name="Michod R.E."/>
            <person name="Olson B.J.S.C."/>
            <person name="Nozaki H."/>
            <person name="Durand P.M."/>
        </authorList>
    </citation>
    <scope>NUCLEOTIDE SEQUENCE [LARGE SCALE GENOMIC DNA]</scope>
    <source>
        <strain evidence="5 6">NIES-571</strain>
    </source>
</reference>
<keyword evidence="5" id="KW-0808">Transferase</keyword>
<dbReference type="PANTHER" id="PTHR11062">
    <property type="entry name" value="EXOSTOSIN HEPARAN SULFATE GLYCOSYLTRANSFERASE -RELATED"/>
    <property type="match status" value="1"/>
</dbReference>
<organism evidence="5 6">
    <name type="scientific">Tetrabaena socialis</name>
    <dbReference type="NCBI Taxonomy" id="47790"/>
    <lineage>
        <taxon>Eukaryota</taxon>
        <taxon>Viridiplantae</taxon>
        <taxon>Chlorophyta</taxon>
        <taxon>core chlorophytes</taxon>
        <taxon>Chlorophyceae</taxon>
        <taxon>CS clade</taxon>
        <taxon>Chlamydomonadales</taxon>
        <taxon>Tetrabaenaceae</taxon>
        <taxon>Tetrabaena</taxon>
    </lineage>
</organism>
<dbReference type="GO" id="GO:0000139">
    <property type="term" value="C:Golgi membrane"/>
    <property type="evidence" value="ECO:0007669"/>
    <property type="project" value="UniProtKB-SubCell"/>
</dbReference>
<protein>
    <submittedName>
        <fullName evidence="5">Putative beta-1,4-xylosyltransferase IRX10L</fullName>
    </submittedName>
</protein>
<evidence type="ECO:0000313" key="5">
    <source>
        <dbReference type="EMBL" id="PNH01020.1"/>
    </source>
</evidence>
<evidence type="ECO:0000256" key="2">
    <source>
        <dbReference type="ARBA" id="ARBA00010271"/>
    </source>
</evidence>
<proteinExistence type="inferred from homology"/>
<dbReference type="InterPro" id="IPR040911">
    <property type="entry name" value="Exostosin_GT47"/>
</dbReference>
<evidence type="ECO:0000313" key="6">
    <source>
        <dbReference type="Proteomes" id="UP000236333"/>
    </source>
</evidence>
<keyword evidence="6" id="KW-1185">Reference proteome</keyword>
<dbReference type="Proteomes" id="UP000236333">
    <property type="component" value="Unassembled WGS sequence"/>
</dbReference>
<feature type="non-terminal residue" evidence="5">
    <location>
        <position position="1"/>
    </location>
</feature>
<dbReference type="PANTHER" id="PTHR11062:SF268">
    <property type="entry name" value="FAMILY PROTEIN, PUTATIVE, EXPRESSED-RELATED"/>
    <property type="match status" value="1"/>
</dbReference>
<gene>
    <name evidence="5" type="ORF">TSOC_013116</name>
</gene>
<dbReference type="Pfam" id="PF03016">
    <property type="entry name" value="Exostosin_GT47"/>
    <property type="match status" value="1"/>
</dbReference>
<dbReference type="InterPro" id="IPR004263">
    <property type="entry name" value="Exostosin"/>
</dbReference>
<keyword evidence="3" id="KW-0333">Golgi apparatus</keyword>
<sequence length="159" mass="18526">GNHTEMFADGYSVEVYLHEMLAISPHRTFDPEEADFFYVPVYYTCFMWPINGWADMPFWGPPTSWARYANAAHMWLAAKKWIQSAFPFWDRRGGRDHIFMANHDEGACYMPTEIYKTAIMLTHCPDRMPVHSFPHHTDAVATIIQWLHSRIRDTRGAAA</sequence>
<dbReference type="GO" id="GO:0016757">
    <property type="term" value="F:glycosyltransferase activity"/>
    <property type="evidence" value="ECO:0007669"/>
    <property type="project" value="InterPro"/>
</dbReference>
<name>A0A2J7ZL97_9CHLO</name>